<proteinExistence type="predicted"/>
<reference evidence="1 2" key="1">
    <citation type="journal article" date="2009" name="PLoS ONE">
        <title>Methylobacterium genome sequences: a reference blueprint to investigate microbial metabolism of C1 compounds from natural and industrial sources.</title>
        <authorList>
            <person name="Vuilleumier S."/>
            <person name="Chistoserdova L."/>
            <person name="Lee M.-C."/>
            <person name="Bringel F."/>
            <person name="Lajus A."/>
            <person name="Zhou Y."/>
            <person name="Gourion B."/>
            <person name="Barbe V."/>
            <person name="Chang J."/>
            <person name="Cruveiller S."/>
            <person name="Dossat C."/>
            <person name="Gillett W."/>
            <person name="Gruffaz C."/>
            <person name="Haugen E."/>
            <person name="Hourcade E."/>
            <person name="Levy R."/>
            <person name="Mangenot S."/>
            <person name="Muller E."/>
            <person name="Nadalig T."/>
            <person name="Pagni M."/>
            <person name="Penny C."/>
            <person name="Peyraud R."/>
            <person name="Robinson D.G."/>
            <person name="Roche D."/>
            <person name="Rouy Z."/>
            <person name="Saenampechek C."/>
            <person name="Salvignol G."/>
            <person name="Vallenet D."/>
            <person name="Wu Z."/>
            <person name="Marx C.J."/>
            <person name="Vorholt J.A."/>
            <person name="Olson M.V."/>
            <person name="Kaul R."/>
            <person name="Weissenbach J."/>
            <person name="Medigue C."/>
            <person name="Lidstrom M.E."/>
        </authorList>
    </citation>
    <scope>NUCLEOTIDE SEQUENCE [LARGE SCALE GENOMIC DNA]</scope>
    <source>
        <strain evidence="2">ATCC 14718 / DSM 1338 / JCM 2805 / NCIMB 9133 / AM1</strain>
    </source>
</reference>
<dbReference type="HOGENOM" id="CLU_2936283_0_0_5"/>
<evidence type="ECO:0000313" key="2">
    <source>
        <dbReference type="Proteomes" id="UP000009081"/>
    </source>
</evidence>
<evidence type="ECO:0000313" key="1">
    <source>
        <dbReference type="EMBL" id="ACS42754.1"/>
    </source>
</evidence>
<dbReference type="AlphaFoldDB" id="C5AUW8"/>
<dbReference type="Proteomes" id="UP000009081">
    <property type="component" value="Chromosome"/>
</dbReference>
<keyword evidence="2" id="KW-1185">Reference proteome</keyword>
<accession>C5AUW8</accession>
<gene>
    <name evidence="1" type="ordered locus">MexAM1_META1p5151</name>
</gene>
<sequence>MVGVMITGGHKAIGTDPQKILFGNVSGYRDTPGAPTGSPTILLGLRVFVIGRAFSAWSAK</sequence>
<protein>
    <submittedName>
        <fullName evidence="1">Uncharacterized protein</fullName>
    </submittedName>
</protein>
<name>C5AUW8_METEA</name>
<dbReference type="EMBL" id="CP001510">
    <property type="protein sequence ID" value="ACS42754.1"/>
    <property type="molecule type" value="Genomic_DNA"/>
</dbReference>
<organism evidence="1 2">
    <name type="scientific">Methylorubrum extorquens (strain ATCC 14718 / DSM 1338 / JCM 2805 / NCIMB 9133 / AM1)</name>
    <name type="common">Methylobacterium extorquens</name>
    <dbReference type="NCBI Taxonomy" id="272630"/>
    <lineage>
        <taxon>Bacteria</taxon>
        <taxon>Pseudomonadati</taxon>
        <taxon>Pseudomonadota</taxon>
        <taxon>Alphaproteobacteria</taxon>
        <taxon>Hyphomicrobiales</taxon>
        <taxon>Methylobacteriaceae</taxon>
        <taxon>Methylorubrum</taxon>
    </lineage>
</organism>
<dbReference type="KEGG" id="mea:Mex_1p5151"/>